<evidence type="ECO:0000256" key="1">
    <source>
        <dbReference type="SAM" id="MobiDB-lite"/>
    </source>
</evidence>
<dbReference type="PANTHER" id="PTHR39400">
    <property type="entry name" value="YALI0E29227P"/>
    <property type="match status" value="1"/>
</dbReference>
<gene>
    <name evidence="3" type="ORF">MKZ38_000873</name>
</gene>
<evidence type="ECO:0000256" key="2">
    <source>
        <dbReference type="SAM" id="Phobius"/>
    </source>
</evidence>
<reference evidence="3" key="1">
    <citation type="submission" date="2022-07" db="EMBL/GenBank/DDBJ databases">
        <title>Draft genome sequence of Zalerion maritima ATCC 34329, a (micro)plastics degrading marine fungus.</title>
        <authorList>
            <person name="Paco A."/>
            <person name="Goncalves M.F.M."/>
            <person name="Rocha-Santos T.A.P."/>
            <person name="Alves A."/>
        </authorList>
    </citation>
    <scope>NUCLEOTIDE SEQUENCE</scope>
    <source>
        <strain evidence="3">ATCC 34329</strain>
    </source>
</reference>
<protein>
    <submittedName>
        <fullName evidence="3">Uncharacterized protein</fullName>
    </submittedName>
</protein>
<feature type="region of interest" description="Disordered" evidence="1">
    <location>
        <begin position="97"/>
        <end position="124"/>
    </location>
</feature>
<feature type="region of interest" description="Disordered" evidence="1">
    <location>
        <begin position="151"/>
        <end position="228"/>
    </location>
</feature>
<proteinExistence type="predicted"/>
<feature type="transmembrane region" description="Helical" evidence="2">
    <location>
        <begin position="238"/>
        <end position="266"/>
    </location>
</feature>
<feature type="compositionally biased region" description="Polar residues" evidence="1">
    <location>
        <begin position="217"/>
        <end position="228"/>
    </location>
</feature>
<name>A0AAD5RZV5_9PEZI</name>
<dbReference type="PANTHER" id="PTHR39400:SF1">
    <property type="entry name" value="PIG-P DOMAIN-CONTAINING PROTEIN"/>
    <property type="match status" value="1"/>
</dbReference>
<dbReference type="Proteomes" id="UP001201980">
    <property type="component" value="Unassembled WGS sequence"/>
</dbReference>
<keyword evidence="2" id="KW-0472">Membrane</keyword>
<keyword evidence="2" id="KW-1133">Transmembrane helix</keyword>
<dbReference type="InterPro" id="IPR029164">
    <property type="entry name" value="PIG-Y"/>
</dbReference>
<sequence length="323" mass="34213">MEDHPPPPSSNSRRGGSSAGNVNPSKSNAAHMNAPSSTNIHPTPRAMSLATTHKNRKRKGSLRKVILNRGALRERRESKSGLTIDIKQTLGMGLGPLASVAPGSGKGKSASGDLISPESADQQQQTNEIIGGSATLFSSVGGSFGLGIARQSKPDETISGRGSPTVGGAGLRLPPGSIMAAQSTNPLSGGGLLSPGVDSTTDEDDPPLQLRPRQGKSPLSFTAPTNTPTDWDYGETEWWGWVVLLVTWFIFVIGTGSCFGVWSWAWDVGKTPYAPPELEDDPTLPIIGYYPALIILSGVMAWLWVLVAWVGMKYFRHAKVTGD</sequence>
<dbReference type="Pfam" id="PF15159">
    <property type="entry name" value="PIG-Y"/>
    <property type="match status" value="1"/>
</dbReference>
<evidence type="ECO:0000313" key="4">
    <source>
        <dbReference type="Proteomes" id="UP001201980"/>
    </source>
</evidence>
<feature type="compositionally biased region" description="Low complexity" evidence="1">
    <location>
        <begin position="98"/>
        <end position="112"/>
    </location>
</feature>
<accession>A0AAD5RZV5</accession>
<feature type="region of interest" description="Disordered" evidence="1">
    <location>
        <begin position="1"/>
        <end position="60"/>
    </location>
</feature>
<dbReference type="AlphaFoldDB" id="A0AAD5RZV5"/>
<keyword evidence="2" id="KW-0812">Transmembrane</keyword>
<evidence type="ECO:0000313" key="3">
    <source>
        <dbReference type="EMBL" id="KAJ2906618.1"/>
    </source>
</evidence>
<organism evidence="3 4">
    <name type="scientific">Zalerion maritima</name>
    <dbReference type="NCBI Taxonomy" id="339359"/>
    <lineage>
        <taxon>Eukaryota</taxon>
        <taxon>Fungi</taxon>
        <taxon>Dikarya</taxon>
        <taxon>Ascomycota</taxon>
        <taxon>Pezizomycotina</taxon>
        <taxon>Sordariomycetes</taxon>
        <taxon>Lulworthiomycetidae</taxon>
        <taxon>Lulworthiales</taxon>
        <taxon>Lulworthiaceae</taxon>
        <taxon>Zalerion</taxon>
    </lineage>
</organism>
<comment type="caution">
    <text evidence="3">The sequence shown here is derived from an EMBL/GenBank/DDBJ whole genome shotgun (WGS) entry which is preliminary data.</text>
</comment>
<feature type="compositionally biased region" description="Polar residues" evidence="1">
    <location>
        <begin position="19"/>
        <end position="41"/>
    </location>
</feature>
<feature type="transmembrane region" description="Helical" evidence="2">
    <location>
        <begin position="286"/>
        <end position="310"/>
    </location>
</feature>
<keyword evidence="4" id="KW-1185">Reference proteome</keyword>
<dbReference type="EMBL" id="JAKWBI020000011">
    <property type="protein sequence ID" value="KAJ2906618.1"/>
    <property type="molecule type" value="Genomic_DNA"/>
</dbReference>